<protein>
    <recommendedName>
        <fullName evidence="3">Carboxypeptidase-like regulatory domain-containing protein</fullName>
    </recommendedName>
</protein>
<dbReference type="AlphaFoldDB" id="A0A840TPL1"/>
<dbReference type="InterPro" id="IPR008969">
    <property type="entry name" value="CarboxyPept-like_regulatory"/>
</dbReference>
<dbReference type="Proteomes" id="UP000557307">
    <property type="component" value="Unassembled WGS sequence"/>
</dbReference>
<dbReference type="SUPFAM" id="SSF49464">
    <property type="entry name" value="Carboxypeptidase regulatory domain-like"/>
    <property type="match status" value="1"/>
</dbReference>
<name>A0A840TPL1_9BACT</name>
<organism evidence="1 2">
    <name type="scientific">Rhabdobacter roseus</name>
    <dbReference type="NCBI Taxonomy" id="1655419"/>
    <lineage>
        <taxon>Bacteria</taxon>
        <taxon>Pseudomonadati</taxon>
        <taxon>Bacteroidota</taxon>
        <taxon>Cytophagia</taxon>
        <taxon>Cytophagales</taxon>
        <taxon>Cytophagaceae</taxon>
        <taxon>Rhabdobacter</taxon>
    </lineage>
</organism>
<dbReference type="Gene3D" id="2.60.40.1120">
    <property type="entry name" value="Carboxypeptidase-like, regulatory domain"/>
    <property type="match status" value="1"/>
</dbReference>
<gene>
    <name evidence="1" type="ORF">HNQ92_001289</name>
</gene>
<evidence type="ECO:0008006" key="3">
    <source>
        <dbReference type="Google" id="ProtNLM"/>
    </source>
</evidence>
<dbReference type="RefSeq" id="WP_184172316.1">
    <property type="nucleotide sequence ID" value="NZ_JACHGF010000002.1"/>
</dbReference>
<evidence type="ECO:0000313" key="1">
    <source>
        <dbReference type="EMBL" id="MBB5283163.1"/>
    </source>
</evidence>
<comment type="caution">
    <text evidence="1">The sequence shown here is derived from an EMBL/GenBank/DDBJ whole genome shotgun (WGS) entry which is preliminary data.</text>
</comment>
<evidence type="ECO:0000313" key="2">
    <source>
        <dbReference type="Proteomes" id="UP000557307"/>
    </source>
</evidence>
<reference evidence="1 2" key="1">
    <citation type="submission" date="2020-08" db="EMBL/GenBank/DDBJ databases">
        <title>Genomic Encyclopedia of Type Strains, Phase IV (KMG-IV): sequencing the most valuable type-strain genomes for metagenomic binning, comparative biology and taxonomic classification.</title>
        <authorList>
            <person name="Goeker M."/>
        </authorList>
    </citation>
    <scope>NUCLEOTIDE SEQUENCE [LARGE SCALE GENOMIC DNA]</scope>
    <source>
        <strain evidence="1 2">DSM 105074</strain>
    </source>
</reference>
<dbReference type="Pfam" id="PF13715">
    <property type="entry name" value="CarbopepD_reg_2"/>
    <property type="match status" value="1"/>
</dbReference>
<keyword evidence="2" id="KW-1185">Reference proteome</keyword>
<dbReference type="EMBL" id="JACHGF010000002">
    <property type="protein sequence ID" value="MBB5283163.1"/>
    <property type="molecule type" value="Genomic_DNA"/>
</dbReference>
<sequence length="322" mass="35851">MKLPCFLLVFTLGFTQAQNKCGVIVDQHTRQPVPYATVVTRPFASGTYSSDRGTFCLGVPTTTDSVAVSCLGYQPRLLSRSDFMAHDTLWLVPVATQLREVVVKAPRERKPPLREVGFADQAFKKRNFGHSESVNSGISIATFLPNPQDLNGTLSQLKYLLRMRGSKHTEVPLRYRIRLRALAATPGGLPGRDLLPEQLVIDVTDTQKEIVQPVAQYGIVFPSEGLWVGMECVGYVSRDSVYHELKTYEFGKHDLKNRRSTKKLKIARSYPVAPMVPMTKSSTSYSAYSAWGGKWEPHRGWGLEGDAFGTFSFGATGELRED</sequence>
<proteinExistence type="predicted"/>
<accession>A0A840TPL1</accession>